<sequence length="316" mass="33634">MATLWAMAWTTDDIGDLTGRRALITGVTGGLGRHTARELGRHGADLVVTARDTAKADETLSWLAKESPGTSVDVVELDLADLTASKRSAQGVVDAYDRIDLLINNAGIMIPPERRTVDGFELQIATNHLGHFAWTAVLWPLLVASSARLVQVSSMAHTTVGSLDLDSLTPEGSKRPYRRWRSYGESKLANLLFALELDRRATAAGVDVVSVAAHPGYAATNLTRTGVGVGGGGPIGFGMHQVTKVIGQSARAGAWPLLMAASDPTLTGGEYIGPKGFRQMRGRPHRVGMTSAARDPELARDVWSASERAVGLDFTV</sequence>
<keyword evidence="2" id="KW-0560">Oxidoreductase</keyword>
<keyword evidence="4" id="KW-1185">Reference proteome</keyword>
<dbReference type="InterPro" id="IPR036291">
    <property type="entry name" value="NAD(P)-bd_dom_sf"/>
</dbReference>
<reference evidence="3" key="1">
    <citation type="submission" date="2010-08" db="EMBL/GenBank/DDBJ databases">
        <authorList>
            <person name="Muzny D."/>
            <person name="Qin X."/>
            <person name="Buhay C."/>
            <person name="Dugan-Rocha S."/>
            <person name="Ding Y."/>
            <person name="Chen G."/>
            <person name="Hawes A."/>
            <person name="Holder M."/>
            <person name="Jhangiani S."/>
            <person name="Johnson A."/>
            <person name="Khan Z."/>
            <person name="Li Z."/>
            <person name="Liu W."/>
            <person name="Liu X."/>
            <person name="Perez L."/>
            <person name="Shen H."/>
            <person name="Wang Q."/>
            <person name="Watt J."/>
            <person name="Xi L."/>
            <person name="Xin Y."/>
            <person name="Zhou J."/>
            <person name="Deng J."/>
            <person name="Jiang H."/>
            <person name="Liu Y."/>
            <person name="Qu J."/>
            <person name="Song X.-Z."/>
            <person name="Zhang L."/>
            <person name="Villasana D."/>
            <person name="Johnson A."/>
            <person name="Liu J."/>
            <person name="Liyanage D."/>
            <person name="Lorensuhewa L."/>
            <person name="Robinson T."/>
            <person name="Song A."/>
            <person name="Song B.-B."/>
            <person name="Dinh H."/>
            <person name="Thornton R."/>
            <person name="Coyle M."/>
            <person name="Francisco L."/>
            <person name="Jackson L."/>
            <person name="Javaid M."/>
            <person name="Korchina V."/>
            <person name="Kovar C."/>
            <person name="Mata R."/>
            <person name="Mathew T."/>
            <person name="Ngo R."/>
            <person name="Nguyen L."/>
            <person name="Nguyen N."/>
            <person name="Okwuonu G."/>
            <person name="Ongeri F."/>
            <person name="Pham C."/>
            <person name="Simmons D."/>
            <person name="Wilczek-Boney K."/>
            <person name="Hale W."/>
            <person name="Jakkamsetti A."/>
            <person name="Pham P."/>
            <person name="Ruth R."/>
            <person name="San Lucas F."/>
            <person name="Warren J."/>
            <person name="Zhang J."/>
            <person name="Zhao Z."/>
            <person name="Zhou C."/>
            <person name="Zhu D."/>
            <person name="Lee S."/>
            <person name="Bess C."/>
            <person name="Blankenburg K."/>
            <person name="Forbes L."/>
            <person name="Fu Q."/>
            <person name="Gubbala S."/>
            <person name="Hirani K."/>
            <person name="Jayaseelan J.C."/>
            <person name="Lara F."/>
            <person name="Munidasa M."/>
            <person name="Palculict T."/>
            <person name="Patil S."/>
            <person name="Pu L.-L."/>
            <person name="Saada N."/>
            <person name="Tang L."/>
            <person name="Weissenberger G."/>
            <person name="Zhu Y."/>
            <person name="Hemphill L."/>
            <person name="Shang Y."/>
            <person name="Youmans B."/>
            <person name="Ayvaz T."/>
            <person name="Ross M."/>
            <person name="Santibanez J."/>
            <person name="Aqrawi P."/>
            <person name="Gross S."/>
            <person name="Joshi V."/>
            <person name="Fowler G."/>
            <person name="Nazareth L."/>
            <person name="Reid J."/>
            <person name="Worley K."/>
            <person name="Petrosino J."/>
            <person name="Highlander S."/>
            <person name="Gibbs R."/>
        </authorList>
    </citation>
    <scope>NUCLEOTIDE SEQUENCE [LARGE SCALE GENOMIC DNA]</scope>
    <source>
        <strain evidence="3">DSM 15272</strain>
    </source>
</reference>
<dbReference type="eggNOG" id="COG1028">
    <property type="taxonomic scope" value="Bacteria"/>
</dbReference>
<dbReference type="Pfam" id="PF00106">
    <property type="entry name" value="adh_short"/>
    <property type="match status" value="1"/>
</dbReference>
<accession>E2SFD9</accession>
<dbReference type="Proteomes" id="UP000003111">
    <property type="component" value="Unassembled WGS sequence"/>
</dbReference>
<evidence type="ECO:0000313" key="3">
    <source>
        <dbReference type="EMBL" id="EFQ82040.1"/>
    </source>
</evidence>
<dbReference type="PANTHER" id="PTHR24320">
    <property type="entry name" value="RETINOL DEHYDROGENASE"/>
    <property type="match status" value="1"/>
</dbReference>
<evidence type="ECO:0000256" key="2">
    <source>
        <dbReference type="ARBA" id="ARBA00023002"/>
    </source>
</evidence>
<dbReference type="PANTHER" id="PTHR24320:SF148">
    <property type="entry name" value="NAD(P)-BINDING ROSSMANN-FOLD SUPERFAMILY PROTEIN"/>
    <property type="match status" value="1"/>
</dbReference>
<dbReference type="PRINTS" id="PR00081">
    <property type="entry name" value="GDHRDH"/>
</dbReference>
<dbReference type="AlphaFoldDB" id="E2SFD9"/>
<dbReference type="InterPro" id="IPR002347">
    <property type="entry name" value="SDR_fam"/>
</dbReference>
<comment type="caution">
    <text evidence="3">The sequence shown here is derived from an EMBL/GenBank/DDBJ whole genome shotgun (WGS) entry which is preliminary data.</text>
</comment>
<gene>
    <name evidence="3" type="ORF">HMPREF0063_12748</name>
</gene>
<dbReference type="GO" id="GO:0016491">
    <property type="term" value="F:oxidoreductase activity"/>
    <property type="evidence" value="ECO:0007669"/>
    <property type="project" value="UniProtKB-KW"/>
</dbReference>
<dbReference type="SUPFAM" id="SSF51735">
    <property type="entry name" value="NAD(P)-binding Rossmann-fold domains"/>
    <property type="match status" value="1"/>
</dbReference>
<comment type="similarity">
    <text evidence="1">Belongs to the short-chain dehydrogenases/reductases (SDR) family.</text>
</comment>
<evidence type="ECO:0000313" key="4">
    <source>
        <dbReference type="Proteomes" id="UP000003111"/>
    </source>
</evidence>
<dbReference type="EMBL" id="ACLF03000012">
    <property type="protein sequence ID" value="EFQ82040.1"/>
    <property type="molecule type" value="Genomic_DNA"/>
</dbReference>
<protein>
    <submittedName>
        <fullName evidence="3">Oxidoreductase, short chain dehydrogenase/reductase family protein</fullName>
    </submittedName>
</protein>
<dbReference type="NCBIfam" id="NF004846">
    <property type="entry name" value="PRK06197.1"/>
    <property type="match status" value="1"/>
</dbReference>
<dbReference type="HOGENOM" id="CLU_010194_44_2_11"/>
<organism evidence="3 4">
    <name type="scientific">Aeromicrobium marinum DSM 15272</name>
    <dbReference type="NCBI Taxonomy" id="585531"/>
    <lineage>
        <taxon>Bacteria</taxon>
        <taxon>Bacillati</taxon>
        <taxon>Actinomycetota</taxon>
        <taxon>Actinomycetes</taxon>
        <taxon>Propionibacteriales</taxon>
        <taxon>Nocardioidaceae</taxon>
        <taxon>Aeromicrobium</taxon>
    </lineage>
</organism>
<dbReference type="STRING" id="585531.HMPREF0063_12748"/>
<name>E2SFD9_9ACTN</name>
<evidence type="ECO:0000256" key="1">
    <source>
        <dbReference type="ARBA" id="ARBA00006484"/>
    </source>
</evidence>
<proteinExistence type="inferred from homology"/>
<dbReference type="Gene3D" id="3.40.50.720">
    <property type="entry name" value="NAD(P)-binding Rossmann-like Domain"/>
    <property type="match status" value="1"/>
</dbReference>